<feature type="region of interest" description="Disordered" evidence="9">
    <location>
        <begin position="81"/>
        <end position="159"/>
    </location>
</feature>
<comment type="caution">
    <text evidence="13">The sequence shown here is derived from an EMBL/GenBank/DDBJ whole genome shotgun (WGS) entry which is preliminary data.</text>
</comment>
<dbReference type="OrthoDB" id="429424at2759"/>
<dbReference type="InterPro" id="IPR057434">
    <property type="entry name" value="LMF1/2_N"/>
</dbReference>
<dbReference type="EC" id="3.1.2.2" evidence="6"/>
<comment type="catalytic activity">
    <reaction evidence="7">
        <text>S-hexadecanoyl-N-acetylcysteamine + H2O = N-acetylcysteamine + hexadecanoate + H(+)</text>
        <dbReference type="Rhea" id="RHEA:84099"/>
        <dbReference type="ChEBI" id="CHEBI:7896"/>
        <dbReference type="ChEBI" id="CHEBI:15377"/>
        <dbReference type="ChEBI" id="CHEBI:15378"/>
        <dbReference type="ChEBI" id="CHEBI:74410"/>
        <dbReference type="ChEBI" id="CHEBI:233601"/>
    </reaction>
</comment>
<keyword evidence="3" id="KW-0378">Hydrolase</keyword>
<evidence type="ECO:0000256" key="4">
    <source>
        <dbReference type="ARBA" id="ARBA00023180"/>
    </source>
</evidence>
<dbReference type="PROSITE" id="PS51257">
    <property type="entry name" value="PROKAR_LIPOPROTEIN"/>
    <property type="match status" value="1"/>
</dbReference>
<dbReference type="GO" id="GO:0051604">
    <property type="term" value="P:protein maturation"/>
    <property type="evidence" value="ECO:0007669"/>
    <property type="project" value="InterPro"/>
</dbReference>
<evidence type="ECO:0000259" key="11">
    <source>
        <dbReference type="Pfam" id="PF06762"/>
    </source>
</evidence>
<keyword evidence="10" id="KW-1133">Transmembrane helix</keyword>
<accession>A0A812S0L4</accession>
<protein>
    <recommendedName>
        <fullName evidence="6">palmitoyl-CoA hydrolase</fullName>
        <ecNumber evidence="6">3.1.2.2</ecNumber>
    </recommendedName>
</protein>
<dbReference type="Pfam" id="PF25179">
    <property type="entry name" value="LMF1_C"/>
    <property type="match status" value="1"/>
</dbReference>
<dbReference type="InterPro" id="IPR057433">
    <property type="entry name" value="LMF1/2_C"/>
</dbReference>
<dbReference type="AlphaFoldDB" id="A0A812S0L4"/>
<organism evidence="13 14">
    <name type="scientific">Symbiodinium natans</name>
    <dbReference type="NCBI Taxonomy" id="878477"/>
    <lineage>
        <taxon>Eukaryota</taxon>
        <taxon>Sar</taxon>
        <taxon>Alveolata</taxon>
        <taxon>Dinophyceae</taxon>
        <taxon>Suessiales</taxon>
        <taxon>Symbiodiniaceae</taxon>
        <taxon>Symbiodinium</taxon>
    </lineage>
</organism>
<keyword evidence="4" id="KW-0325">Glycoprotein</keyword>
<dbReference type="Pfam" id="PF06762">
    <property type="entry name" value="LMF1"/>
    <property type="match status" value="1"/>
</dbReference>
<gene>
    <name evidence="13" type="primary">Ppt1</name>
    <name evidence="13" type="ORF">SNAT2548_LOCUS25242</name>
</gene>
<keyword evidence="2" id="KW-0732">Signal</keyword>
<feature type="domain" description="Lipase maturation factor 1/2 N-terminal" evidence="11">
    <location>
        <begin position="201"/>
        <end position="278"/>
    </location>
</feature>
<evidence type="ECO:0000256" key="7">
    <source>
        <dbReference type="ARBA" id="ARBA00093223"/>
    </source>
</evidence>
<dbReference type="Gene3D" id="3.40.50.1820">
    <property type="entry name" value="alpha/beta hydrolase"/>
    <property type="match status" value="1"/>
</dbReference>
<evidence type="ECO:0000256" key="9">
    <source>
        <dbReference type="SAM" id="MobiDB-lite"/>
    </source>
</evidence>
<comment type="subcellular location">
    <subcellularLocation>
        <location evidence="1">Lysosome</location>
    </subcellularLocation>
</comment>
<dbReference type="InterPro" id="IPR029058">
    <property type="entry name" value="AB_hydrolase_fold"/>
</dbReference>
<dbReference type="Proteomes" id="UP000604046">
    <property type="component" value="Unassembled WGS sequence"/>
</dbReference>
<dbReference type="Pfam" id="PF02089">
    <property type="entry name" value="Palm_thioest"/>
    <property type="match status" value="1"/>
</dbReference>
<keyword evidence="5" id="KW-0458">Lysosome</keyword>
<evidence type="ECO:0000313" key="13">
    <source>
        <dbReference type="EMBL" id="CAE7456985.1"/>
    </source>
</evidence>
<feature type="transmembrane region" description="Helical" evidence="10">
    <location>
        <begin position="272"/>
        <end position="290"/>
    </location>
</feature>
<feature type="transmembrane region" description="Helical" evidence="10">
    <location>
        <begin position="364"/>
        <end position="383"/>
    </location>
</feature>
<dbReference type="GlyCosmos" id="A0A812S0L4">
    <property type="glycosylation" value="1 site, No reported glycans"/>
</dbReference>
<evidence type="ECO:0000256" key="6">
    <source>
        <dbReference type="ARBA" id="ARBA00038848"/>
    </source>
</evidence>
<keyword evidence="10" id="KW-0812">Transmembrane</keyword>
<dbReference type="GO" id="GO:0016790">
    <property type="term" value="F:thiolester hydrolase activity"/>
    <property type="evidence" value="ECO:0007669"/>
    <property type="project" value="TreeGrafter"/>
</dbReference>
<dbReference type="GO" id="GO:0005764">
    <property type="term" value="C:lysosome"/>
    <property type="evidence" value="ECO:0007669"/>
    <property type="project" value="UniProtKB-SubCell"/>
</dbReference>
<evidence type="ECO:0000259" key="12">
    <source>
        <dbReference type="Pfam" id="PF25179"/>
    </source>
</evidence>
<sequence length="807" mass="91143">MMNSLVRHVLLGSANQKTPYMCMYLSASLGCARLWQHDMSEMYSIGGGSWFFFGWDQMMDEIGFLSCLLSVTLTLYDDDAEAESAEPSEPAGQWHSSSTSSQGSRHGSDCIGHQAEAEECEPVLQPEKADSSPGLRSRRPAPERAGQAVEARRRSADQAEAGKTTFAALWQLVWHPLSEKPGSALERCQTIVEYVRIMAEISLSLASFRLFLAAGLIKMRVGSPCWKDLTCLYDHYETQPMPNSAAWYFHNYTPRSLLRLMQWFAIDVSECIVPFLLLGFAANVGPLGLLRRHLLQREEWYLQWLARFPARLVGSVTIMTFVFGMFIGGNYAFLHPLSLVALVASMGTVEDIPMQRRPVSPVKAVYRLAVPWLTLLLLIFAFLPSLRAYAWLIMGQERLGMLEPLGRSSFVRAAEQMNLGIPYNHHAYFAGAVHKRNEMVLFAEAGEGPVELDIPYKVGRLDRAPRQTSPLHRRFAWQWWFLGLGSDPSWLVSFLELLCQKDKVAWQSVEWNGKVHAKLDKLQKVSVQMYTYHFSTLESKFRAWDDAVHAVHSQAAEGCPMKLDSDQSNGFFMTMDAQVDQFARVVRADKNLSSGFNAVGFSQGNTVIRGYIHKYNDPPVRSFLSMHGVLMGVNGLPQCPMEVPGVGILCRAVDAIVSHAGVYTSFVQNHLAQANYYRDAANLGEYRSSAHFLPYINNEVKGQENATYKENFKSLEKLVLVMAKDDTMVHPKESEHFGYFKDGSRETLVDMHDAPWYTEDWFGLKSLDQEKKIDFFSTPGNHLRFKTDFLVDMVKRYFVTSGSSIMV</sequence>
<name>A0A812S0L4_9DINO</name>
<dbReference type="SUPFAM" id="SSF53474">
    <property type="entry name" value="alpha/beta-Hydrolases"/>
    <property type="match status" value="1"/>
</dbReference>
<evidence type="ECO:0000256" key="5">
    <source>
        <dbReference type="ARBA" id="ARBA00023228"/>
    </source>
</evidence>
<proteinExistence type="predicted"/>
<dbReference type="PANTHER" id="PTHR11247">
    <property type="entry name" value="PALMITOYL-PROTEIN THIOESTERASE/DOLICHYLDIPHOSPHATASE 1"/>
    <property type="match status" value="1"/>
</dbReference>
<feature type="transmembrane region" description="Helical" evidence="10">
    <location>
        <begin position="333"/>
        <end position="352"/>
    </location>
</feature>
<comment type="function">
    <text evidence="8">Catalyzes the cleavage of thioester bonds from S-palmitoyl-CoA or S-palmitoyl-N-acetylcysteamine (unbranched structures) but does not have activity against palmitoylcysteine or palmitoylated proteins, branched structures or bulky head groups. Conversely, hydrolyzes both long and short chain fatty acyl-CoA substrate.</text>
</comment>
<feature type="domain" description="Lipase maturation factor 1/2 C-terminal" evidence="12">
    <location>
        <begin position="429"/>
        <end position="539"/>
    </location>
</feature>
<reference evidence="13" key="1">
    <citation type="submission" date="2021-02" db="EMBL/GenBank/DDBJ databases">
        <authorList>
            <person name="Dougan E. K."/>
            <person name="Rhodes N."/>
            <person name="Thang M."/>
            <person name="Chan C."/>
        </authorList>
    </citation>
    <scope>NUCLEOTIDE SEQUENCE</scope>
</reference>
<dbReference type="EMBL" id="CAJNDS010002384">
    <property type="protein sequence ID" value="CAE7456985.1"/>
    <property type="molecule type" value="Genomic_DNA"/>
</dbReference>
<evidence type="ECO:0000256" key="2">
    <source>
        <dbReference type="ARBA" id="ARBA00022729"/>
    </source>
</evidence>
<feature type="transmembrane region" description="Helical" evidence="10">
    <location>
        <begin position="310"/>
        <end position="327"/>
    </location>
</feature>
<evidence type="ECO:0000256" key="1">
    <source>
        <dbReference type="ARBA" id="ARBA00004371"/>
    </source>
</evidence>
<evidence type="ECO:0000256" key="10">
    <source>
        <dbReference type="SAM" id="Phobius"/>
    </source>
</evidence>
<evidence type="ECO:0000256" key="3">
    <source>
        <dbReference type="ARBA" id="ARBA00022801"/>
    </source>
</evidence>
<feature type="compositionally biased region" description="Low complexity" evidence="9">
    <location>
        <begin position="87"/>
        <end position="105"/>
    </location>
</feature>
<keyword evidence="10" id="KW-0472">Membrane</keyword>
<evidence type="ECO:0000313" key="14">
    <source>
        <dbReference type="Proteomes" id="UP000604046"/>
    </source>
</evidence>
<evidence type="ECO:0000256" key="8">
    <source>
        <dbReference type="ARBA" id="ARBA00093353"/>
    </source>
</evidence>
<keyword evidence="14" id="KW-1185">Reference proteome</keyword>
<dbReference type="PANTHER" id="PTHR11247:SF27">
    <property type="entry name" value="LYSOSOMAL THIOESTERASE PPT2"/>
    <property type="match status" value="1"/>
</dbReference>